<evidence type="ECO:0000256" key="1">
    <source>
        <dbReference type="SAM" id="Phobius"/>
    </source>
</evidence>
<dbReference type="RefSeq" id="WP_371437327.1">
    <property type="nucleotide sequence ID" value="NZ_JBHSRS010000018.1"/>
</dbReference>
<keyword evidence="1" id="KW-0472">Membrane</keyword>
<feature type="transmembrane region" description="Helical" evidence="1">
    <location>
        <begin position="109"/>
        <end position="131"/>
    </location>
</feature>
<sequence length="133" mass="14350">MAIGWMAVLQLVPWSDVISNAPKIAEGAKKLWNSIGKKPPLPAAENGLAPLVADADPSGMAAIEKRIQAMEIATTELHEQMLASADLIKTLAEQNTQLVKRIEVNRTRLIMLALVTFVVAVIAVTSLTLLLTR</sequence>
<dbReference type="EMBL" id="JBHSRS010000018">
    <property type="protein sequence ID" value="MFC6281719.1"/>
    <property type="molecule type" value="Genomic_DNA"/>
</dbReference>
<evidence type="ECO:0000313" key="2">
    <source>
        <dbReference type="EMBL" id="MFC6281719.1"/>
    </source>
</evidence>
<accession>A0ABW1TVR4</accession>
<evidence type="ECO:0008006" key="4">
    <source>
        <dbReference type="Google" id="ProtNLM"/>
    </source>
</evidence>
<reference evidence="3" key="1">
    <citation type="journal article" date="2019" name="Int. J. Syst. Evol. Microbiol.">
        <title>The Global Catalogue of Microorganisms (GCM) 10K type strain sequencing project: providing services to taxonomists for standard genome sequencing and annotation.</title>
        <authorList>
            <consortium name="The Broad Institute Genomics Platform"/>
            <consortium name="The Broad Institute Genome Sequencing Center for Infectious Disease"/>
            <person name="Wu L."/>
            <person name="Ma J."/>
        </authorList>
    </citation>
    <scope>NUCLEOTIDE SEQUENCE [LARGE SCALE GENOMIC DNA]</scope>
    <source>
        <strain evidence="3">CCUG 39402</strain>
    </source>
</reference>
<protein>
    <recommendedName>
        <fullName evidence="4">Chemotaxis protein</fullName>
    </recommendedName>
</protein>
<comment type="caution">
    <text evidence="2">The sequence shown here is derived from an EMBL/GenBank/DDBJ whole genome shotgun (WGS) entry which is preliminary data.</text>
</comment>
<keyword evidence="1" id="KW-1133">Transmembrane helix</keyword>
<dbReference type="Proteomes" id="UP001596270">
    <property type="component" value="Unassembled WGS sequence"/>
</dbReference>
<organism evidence="2 3">
    <name type="scientific">Polaromonas aquatica</name>
    <dbReference type="NCBI Taxonomy" id="332657"/>
    <lineage>
        <taxon>Bacteria</taxon>
        <taxon>Pseudomonadati</taxon>
        <taxon>Pseudomonadota</taxon>
        <taxon>Betaproteobacteria</taxon>
        <taxon>Burkholderiales</taxon>
        <taxon>Comamonadaceae</taxon>
        <taxon>Polaromonas</taxon>
    </lineage>
</organism>
<keyword evidence="1" id="KW-0812">Transmembrane</keyword>
<proteinExistence type="predicted"/>
<keyword evidence="3" id="KW-1185">Reference proteome</keyword>
<gene>
    <name evidence="2" type="ORF">ACFQND_10795</name>
</gene>
<evidence type="ECO:0000313" key="3">
    <source>
        <dbReference type="Proteomes" id="UP001596270"/>
    </source>
</evidence>
<name>A0ABW1TVR4_9BURK</name>